<dbReference type="SUPFAM" id="SSF47203">
    <property type="entry name" value="Acyl-CoA dehydrogenase C-terminal domain-like"/>
    <property type="match status" value="1"/>
</dbReference>
<evidence type="ECO:0000313" key="8">
    <source>
        <dbReference type="EMBL" id="UXX82065.1"/>
    </source>
</evidence>
<evidence type="ECO:0000259" key="6">
    <source>
        <dbReference type="Pfam" id="PF00441"/>
    </source>
</evidence>
<evidence type="ECO:0000256" key="1">
    <source>
        <dbReference type="ARBA" id="ARBA00001974"/>
    </source>
</evidence>
<name>A0ABY6D8Y5_9RHOB</name>
<keyword evidence="9" id="KW-1185">Reference proteome</keyword>
<feature type="domain" description="Acyl-CoA dehydrogenase/oxidase C-terminal" evidence="6">
    <location>
        <begin position="196"/>
        <end position="310"/>
    </location>
</feature>
<keyword evidence="5" id="KW-0560">Oxidoreductase</keyword>
<protein>
    <submittedName>
        <fullName evidence="8">Acyl-CoA/acyl-ACP dehydrogenase</fullName>
    </submittedName>
</protein>
<dbReference type="InterPro" id="IPR013786">
    <property type="entry name" value="AcylCoA_DH/ox_N"/>
</dbReference>
<dbReference type="PANTHER" id="PTHR43884">
    <property type="entry name" value="ACYL-COA DEHYDROGENASE"/>
    <property type="match status" value="1"/>
</dbReference>
<comment type="similarity">
    <text evidence="2">Belongs to the acyl-CoA dehydrogenase family.</text>
</comment>
<comment type="cofactor">
    <cofactor evidence="1">
        <name>FAD</name>
        <dbReference type="ChEBI" id="CHEBI:57692"/>
    </cofactor>
</comment>
<dbReference type="InterPro" id="IPR009100">
    <property type="entry name" value="AcylCoA_DH/oxidase_NM_dom_sf"/>
</dbReference>
<dbReference type="Pfam" id="PF02771">
    <property type="entry name" value="Acyl-CoA_dh_N"/>
    <property type="match status" value="1"/>
</dbReference>
<keyword evidence="3" id="KW-0285">Flavoprotein</keyword>
<reference evidence="8" key="1">
    <citation type="submission" date="2022-10" db="EMBL/GenBank/DDBJ databases">
        <title>Roseovarius pelagicus sp. nov., isolated from Arctic seawater.</title>
        <authorList>
            <person name="Hong Y.W."/>
            <person name="Hwang C.Y."/>
        </authorList>
    </citation>
    <scope>NUCLEOTIDE SEQUENCE</scope>
    <source>
        <strain evidence="8">HL-MP18</strain>
    </source>
</reference>
<dbReference type="Gene3D" id="1.10.540.10">
    <property type="entry name" value="Acyl-CoA dehydrogenase/oxidase, N-terminal domain"/>
    <property type="match status" value="1"/>
</dbReference>
<dbReference type="Proteomes" id="UP001064087">
    <property type="component" value="Chromosome"/>
</dbReference>
<evidence type="ECO:0000313" key="9">
    <source>
        <dbReference type="Proteomes" id="UP001064087"/>
    </source>
</evidence>
<sequence>MSDMQQMMKDTCQRFLADVSIRENWENQPHDDLPTGDWANLSELGLPRVAMPEELGGVGGDFQDMCEMAYVAGYSASHLPLVEAMLGNWLCGMAGFEIAEDAVPMLAMDSLISDEPAQPATGTVHNLRSARFATHFLLPETRDGALWVSLVDREGVTVENSANAADEPSDMVANLASAEVIATAQLSCNPVDLAHVSALLHASQMSGAMEHALETTVQYTQDRSQFGRPLVKFQAVQHMIAEATAYIGASRRISAAAADAWGTDNFGFLAAVAKGYTSESVGPVTDACHQCFGAMGFTRECLLHVFTRRLWCWREEFGSERYWYGKVGEKIRKEASDDIWSFVADM</sequence>
<evidence type="ECO:0000256" key="5">
    <source>
        <dbReference type="ARBA" id="ARBA00023002"/>
    </source>
</evidence>
<dbReference type="PANTHER" id="PTHR43884:SF20">
    <property type="entry name" value="ACYL-COA DEHYDROGENASE FADE28"/>
    <property type="match status" value="1"/>
</dbReference>
<evidence type="ECO:0000259" key="7">
    <source>
        <dbReference type="Pfam" id="PF02771"/>
    </source>
</evidence>
<evidence type="ECO:0000256" key="2">
    <source>
        <dbReference type="ARBA" id="ARBA00009347"/>
    </source>
</evidence>
<keyword evidence="4" id="KW-0274">FAD</keyword>
<dbReference type="Pfam" id="PF00441">
    <property type="entry name" value="Acyl-CoA_dh_1"/>
    <property type="match status" value="1"/>
</dbReference>
<dbReference type="SUPFAM" id="SSF56645">
    <property type="entry name" value="Acyl-CoA dehydrogenase NM domain-like"/>
    <property type="match status" value="1"/>
</dbReference>
<dbReference type="EMBL" id="CP106738">
    <property type="protein sequence ID" value="UXX82065.1"/>
    <property type="molecule type" value="Genomic_DNA"/>
</dbReference>
<dbReference type="Gene3D" id="1.20.140.10">
    <property type="entry name" value="Butyryl-CoA Dehydrogenase, subunit A, domain 3"/>
    <property type="match status" value="1"/>
</dbReference>
<accession>A0ABY6D8Y5</accession>
<dbReference type="InterPro" id="IPR037069">
    <property type="entry name" value="AcylCoA_DH/ox_N_sf"/>
</dbReference>
<dbReference type="RefSeq" id="WP_263047095.1">
    <property type="nucleotide sequence ID" value="NZ_CP106738.1"/>
</dbReference>
<dbReference type="InterPro" id="IPR036250">
    <property type="entry name" value="AcylCo_DH-like_C"/>
</dbReference>
<dbReference type="InterPro" id="IPR009075">
    <property type="entry name" value="AcylCo_DH/oxidase_C"/>
</dbReference>
<evidence type="ECO:0000256" key="4">
    <source>
        <dbReference type="ARBA" id="ARBA00022827"/>
    </source>
</evidence>
<feature type="domain" description="Acyl-CoA dehydrogenase/oxidase N-terminal" evidence="7">
    <location>
        <begin position="3"/>
        <end position="77"/>
    </location>
</feature>
<organism evidence="8 9">
    <name type="scientific">Roseovarius pelagicus</name>
    <dbReference type="NCBI Taxonomy" id="2980108"/>
    <lineage>
        <taxon>Bacteria</taxon>
        <taxon>Pseudomonadati</taxon>
        <taxon>Pseudomonadota</taxon>
        <taxon>Alphaproteobacteria</taxon>
        <taxon>Rhodobacterales</taxon>
        <taxon>Roseobacteraceae</taxon>
        <taxon>Roseovarius</taxon>
    </lineage>
</organism>
<evidence type="ECO:0000256" key="3">
    <source>
        <dbReference type="ARBA" id="ARBA00022630"/>
    </source>
</evidence>
<gene>
    <name evidence="8" type="ORF">N7U68_13215</name>
</gene>
<proteinExistence type="inferred from homology"/>